<dbReference type="PANTHER" id="PTHR43540">
    <property type="entry name" value="PEROXYUREIDOACRYLATE/UREIDOACRYLATE AMIDOHYDROLASE-RELATED"/>
    <property type="match status" value="1"/>
</dbReference>
<evidence type="ECO:0000259" key="2">
    <source>
        <dbReference type="Pfam" id="PF00857"/>
    </source>
</evidence>
<dbReference type="SUPFAM" id="SSF52499">
    <property type="entry name" value="Isochorismatase-like hydrolases"/>
    <property type="match status" value="1"/>
</dbReference>
<organism evidence="3 4">
    <name type="scientific">Alkalilimnicola ehrlichii</name>
    <dbReference type="NCBI Taxonomy" id="351052"/>
    <lineage>
        <taxon>Bacteria</taxon>
        <taxon>Pseudomonadati</taxon>
        <taxon>Pseudomonadota</taxon>
        <taxon>Gammaproteobacteria</taxon>
        <taxon>Chromatiales</taxon>
        <taxon>Ectothiorhodospiraceae</taxon>
        <taxon>Alkalilimnicola</taxon>
    </lineage>
</organism>
<dbReference type="CDD" id="cd00431">
    <property type="entry name" value="cysteine_hydrolases"/>
    <property type="match status" value="1"/>
</dbReference>
<protein>
    <recommendedName>
        <fullName evidence="2">Isochorismatase-like domain-containing protein</fullName>
    </recommendedName>
</protein>
<evidence type="ECO:0000313" key="4">
    <source>
        <dbReference type="Proteomes" id="UP000256763"/>
    </source>
</evidence>
<dbReference type="OrthoDB" id="1157330at2"/>
<comment type="caution">
    <text evidence="3">The sequence shown here is derived from an EMBL/GenBank/DDBJ whole genome shotgun (WGS) entry which is preliminary data.</text>
</comment>
<dbReference type="InterPro" id="IPR000868">
    <property type="entry name" value="Isochorismatase-like_dom"/>
</dbReference>
<keyword evidence="1" id="KW-0378">Hydrolase</keyword>
<evidence type="ECO:0000256" key="1">
    <source>
        <dbReference type="ARBA" id="ARBA00022801"/>
    </source>
</evidence>
<proteinExistence type="predicted"/>
<feature type="domain" description="Isochorismatase-like" evidence="2">
    <location>
        <begin position="21"/>
        <end position="199"/>
    </location>
</feature>
<dbReference type="Gene3D" id="3.40.50.850">
    <property type="entry name" value="Isochorismatase-like"/>
    <property type="match status" value="1"/>
</dbReference>
<accession>A0A3E0WQI1</accession>
<keyword evidence="4" id="KW-1185">Reference proteome</keyword>
<name>A0A3E0WQI1_9GAMM</name>
<gene>
    <name evidence="3" type="ORF">CAL65_15450</name>
</gene>
<dbReference type="InterPro" id="IPR036380">
    <property type="entry name" value="Isochorismatase-like_sf"/>
</dbReference>
<dbReference type="GO" id="GO:0016787">
    <property type="term" value="F:hydrolase activity"/>
    <property type="evidence" value="ECO:0007669"/>
    <property type="project" value="UniProtKB-KW"/>
</dbReference>
<sequence>MAGVALSTSALYAEPVEQSKSALVMIEYQNEWVSEEGNLRNLLVEDEERFKSAIHSSKSLLAAARKQGIATIHVTLKPDTHYRIFGDAAFGLRAAIPAANTWQDDMQAIHADFAPLPNEHVITERTGASGFAGSNLDSFLRNNGIDTLFLAGFATHVCVESTLREAHDRGYRTFVVTDATAAFTAAQQIYFENEVLHHFGRGISAKQFGEVFE</sequence>
<reference evidence="4" key="1">
    <citation type="submission" date="2017-05" db="EMBL/GenBank/DDBJ databases">
        <authorList>
            <person name="Sharma S."/>
            <person name="Sidhu C."/>
            <person name="Pinnaka A.K."/>
        </authorList>
    </citation>
    <scope>NUCLEOTIDE SEQUENCE [LARGE SCALE GENOMIC DNA]</scope>
    <source>
        <strain evidence="4">AK93</strain>
    </source>
</reference>
<dbReference type="Proteomes" id="UP000256763">
    <property type="component" value="Unassembled WGS sequence"/>
</dbReference>
<dbReference type="EMBL" id="NFZW01000016">
    <property type="protein sequence ID" value="RFA34453.1"/>
    <property type="molecule type" value="Genomic_DNA"/>
</dbReference>
<evidence type="ECO:0000313" key="3">
    <source>
        <dbReference type="EMBL" id="RFA34453.1"/>
    </source>
</evidence>
<dbReference type="AlphaFoldDB" id="A0A3E0WQI1"/>
<dbReference type="Pfam" id="PF00857">
    <property type="entry name" value="Isochorismatase"/>
    <property type="match status" value="1"/>
</dbReference>
<dbReference type="PANTHER" id="PTHR43540:SF16">
    <property type="entry name" value="ISOCHORISMATASE-LIKE DOMAIN-CONTAINING PROTEIN"/>
    <property type="match status" value="1"/>
</dbReference>
<dbReference type="InterPro" id="IPR050272">
    <property type="entry name" value="Isochorismatase-like_hydrls"/>
</dbReference>